<evidence type="ECO:0000256" key="8">
    <source>
        <dbReference type="ARBA" id="ARBA00023065"/>
    </source>
</evidence>
<keyword evidence="4" id="KW-0633">Potassium transport</keyword>
<organism evidence="13 14">
    <name type="scientific">Lupinus luteus</name>
    <name type="common">European yellow lupine</name>
    <dbReference type="NCBI Taxonomy" id="3873"/>
    <lineage>
        <taxon>Eukaryota</taxon>
        <taxon>Viridiplantae</taxon>
        <taxon>Streptophyta</taxon>
        <taxon>Embryophyta</taxon>
        <taxon>Tracheophyta</taxon>
        <taxon>Spermatophyta</taxon>
        <taxon>Magnoliopsida</taxon>
        <taxon>eudicotyledons</taxon>
        <taxon>Gunneridae</taxon>
        <taxon>Pentapetalae</taxon>
        <taxon>rosids</taxon>
        <taxon>fabids</taxon>
        <taxon>Fabales</taxon>
        <taxon>Fabaceae</taxon>
        <taxon>Papilionoideae</taxon>
        <taxon>50 kb inversion clade</taxon>
        <taxon>genistoids sensu lato</taxon>
        <taxon>core genistoids</taxon>
        <taxon>Genisteae</taxon>
        <taxon>Lupinus</taxon>
    </lineage>
</organism>
<evidence type="ECO:0000313" key="13">
    <source>
        <dbReference type="EMBL" id="CAL0299255.1"/>
    </source>
</evidence>
<dbReference type="AlphaFoldDB" id="A0AAV1VQH5"/>
<evidence type="ECO:0000256" key="10">
    <source>
        <dbReference type="SAM" id="Phobius"/>
    </source>
</evidence>
<dbReference type="EMBL" id="CAXHTB010000001">
    <property type="protein sequence ID" value="CAL0299255.1"/>
    <property type="molecule type" value="Genomic_DNA"/>
</dbReference>
<evidence type="ECO:0000259" key="12">
    <source>
        <dbReference type="Pfam" id="PF22776"/>
    </source>
</evidence>
<comment type="caution">
    <text evidence="13">The sequence shown here is derived from an EMBL/GenBank/DDBJ whole genome shotgun (WGS) entry which is preliminary data.</text>
</comment>
<feature type="transmembrane region" description="Helical" evidence="10">
    <location>
        <begin position="185"/>
        <end position="206"/>
    </location>
</feature>
<feature type="transmembrane region" description="Helical" evidence="10">
    <location>
        <begin position="155"/>
        <end position="178"/>
    </location>
</feature>
<evidence type="ECO:0000313" key="14">
    <source>
        <dbReference type="Proteomes" id="UP001497480"/>
    </source>
</evidence>
<dbReference type="InterPro" id="IPR053951">
    <property type="entry name" value="K_trans_N"/>
</dbReference>
<feature type="domain" description="K+ potassium transporter C-terminal" evidence="12">
    <location>
        <begin position="263"/>
        <end position="503"/>
    </location>
</feature>
<dbReference type="InterPro" id="IPR053952">
    <property type="entry name" value="K_trans_C"/>
</dbReference>
<feature type="domain" description="K+ potassium transporter integral membrane" evidence="11">
    <location>
        <begin position="23"/>
        <end position="62"/>
    </location>
</feature>
<feature type="transmembrane region" description="Helical" evidence="10">
    <location>
        <begin position="250"/>
        <end position="269"/>
    </location>
</feature>
<feature type="transmembrane region" description="Helical" evidence="10">
    <location>
        <begin position="212"/>
        <end position="230"/>
    </location>
</feature>
<keyword evidence="6" id="KW-0630">Potassium</keyword>
<name>A0AAV1VQH5_LUPLU</name>
<dbReference type="Proteomes" id="UP001497480">
    <property type="component" value="Unassembled WGS sequence"/>
</dbReference>
<dbReference type="PANTHER" id="PTHR30540">
    <property type="entry name" value="OSMOTIC STRESS POTASSIUM TRANSPORTER"/>
    <property type="match status" value="1"/>
</dbReference>
<keyword evidence="14" id="KW-1185">Reference proteome</keyword>
<keyword evidence="9 10" id="KW-0472">Membrane</keyword>
<protein>
    <recommendedName>
        <fullName evidence="15">Potassium transporter</fullName>
    </recommendedName>
</protein>
<evidence type="ECO:0000256" key="5">
    <source>
        <dbReference type="ARBA" id="ARBA00022692"/>
    </source>
</evidence>
<evidence type="ECO:0000256" key="6">
    <source>
        <dbReference type="ARBA" id="ARBA00022958"/>
    </source>
</evidence>
<evidence type="ECO:0000256" key="9">
    <source>
        <dbReference type="ARBA" id="ARBA00023136"/>
    </source>
</evidence>
<dbReference type="InterPro" id="IPR003855">
    <property type="entry name" value="K+_transporter"/>
</dbReference>
<comment type="similarity">
    <text evidence="2">Belongs to the HAK/KUP transporter (TC 2.A.72.3) family.</text>
</comment>
<sequence>MDLESGAQTSKLSWVNLSRTLLLAYQSFGVVYGDLSTSPLYVYSSTFKGKSQNFHNEETIFGDGVLTPAISVLSSVSGLLVTDKNFTRGELALLACVLLVGTEAMYADLGHFTATSIRIAFAFVIYPCLVMQYMGQAAFLSKNLGSIGSSFYDSIPGLACTMVMFVNTFLMTLVIIFVWRKNVMLAMIFLLFFWAIEILYLSSVIMKVPQGGWVPLVLSCFFMVVMYVWYYGTKKKHDFDMDNKASLKWLLGLGPCLGVVRVPGIGFVYSELATGVPAIFSHFVTNFPAFHKVLVFVCIKSVPVPYVKSEERFLIERDCPKSYRMYRCTVRYGYNDTQRNSGEFENQLIQCIAKFILMEATEEEACSAKTSQSSSSFVVSEVQDFCADDSFPSIQSLELQSVDSVNKGESPQLRRRIVRFQLPNNNPSMDPEVTEELSDLMEAKEAGVAYILENSYVVAMKSSSLLKRLVIDYGYSFLRKNCRGAAETFNVPHICLIEVGMIYYV</sequence>
<dbReference type="Pfam" id="PF22776">
    <property type="entry name" value="K_trans_C"/>
    <property type="match status" value="1"/>
</dbReference>
<evidence type="ECO:0000256" key="7">
    <source>
        <dbReference type="ARBA" id="ARBA00022989"/>
    </source>
</evidence>
<evidence type="ECO:0000256" key="3">
    <source>
        <dbReference type="ARBA" id="ARBA00022448"/>
    </source>
</evidence>
<feature type="domain" description="K+ potassium transporter integral membrane" evidence="11">
    <location>
        <begin position="157"/>
        <end position="250"/>
    </location>
</feature>
<evidence type="ECO:0000256" key="4">
    <source>
        <dbReference type="ARBA" id="ARBA00022538"/>
    </source>
</evidence>
<evidence type="ECO:0000259" key="11">
    <source>
        <dbReference type="Pfam" id="PF02705"/>
    </source>
</evidence>
<keyword evidence="5 10" id="KW-0812">Transmembrane</keyword>
<reference evidence="13 14" key="1">
    <citation type="submission" date="2024-03" db="EMBL/GenBank/DDBJ databases">
        <authorList>
            <person name="Martinez-Hernandez J."/>
        </authorList>
    </citation>
    <scope>NUCLEOTIDE SEQUENCE [LARGE SCALE GENOMIC DNA]</scope>
</reference>
<evidence type="ECO:0008006" key="15">
    <source>
        <dbReference type="Google" id="ProtNLM"/>
    </source>
</evidence>
<evidence type="ECO:0000256" key="1">
    <source>
        <dbReference type="ARBA" id="ARBA00004651"/>
    </source>
</evidence>
<proteinExistence type="inferred from homology"/>
<gene>
    <name evidence="13" type="ORF">LLUT_LOCUS315</name>
</gene>
<evidence type="ECO:0000256" key="2">
    <source>
        <dbReference type="ARBA" id="ARBA00008440"/>
    </source>
</evidence>
<dbReference type="Pfam" id="PF02705">
    <property type="entry name" value="K_trans"/>
    <property type="match status" value="2"/>
</dbReference>
<keyword evidence="8" id="KW-0406">Ion transport</keyword>
<keyword evidence="7 10" id="KW-1133">Transmembrane helix</keyword>
<dbReference type="GO" id="GO:0015079">
    <property type="term" value="F:potassium ion transmembrane transporter activity"/>
    <property type="evidence" value="ECO:0007669"/>
    <property type="project" value="InterPro"/>
</dbReference>
<dbReference type="GO" id="GO:0005886">
    <property type="term" value="C:plasma membrane"/>
    <property type="evidence" value="ECO:0007669"/>
    <property type="project" value="UniProtKB-SubCell"/>
</dbReference>
<accession>A0AAV1VQH5</accession>
<comment type="subcellular location">
    <subcellularLocation>
        <location evidence="1">Cell membrane</location>
        <topology evidence="1">Multi-pass membrane protein</topology>
    </subcellularLocation>
</comment>
<dbReference type="PANTHER" id="PTHR30540:SF83">
    <property type="entry name" value="K+ POTASSIUM TRANSPORTER"/>
    <property type="match status" value="1"/>
</dbReference>
<feature type="transmembrane region" description="Helical" evidence="10">
    <location>
        <begin position="116"/>
        <end position="135"/>
    </location>
</feature>
<keyword evidence="3" id="KW-0813">Transport</keyword>
<feature type="transmembrane region" description="Helical" evidence="10">
    <location>
        <begin position="91"/>
        <end position="109"/>
    </location>
</feature>